<organism evidence="1 2">
    <name type="scientific">Zalaria obscura</name>
    <dbReference type="NCBI Taxonomy" id="2024903"/>
    <lineage>
        <taxon>Eukaryota</taxon>
        <taxon>Fungi</taxon>
        <taxon>Dikarya</taxon>
        <taxon>Ascomycota</taxon>
        <taxon>Pezizomycotina</taxon>
        <taxon>Dothideomycetes</taxon>
        <taxon>Dothideomycetidae</taxon>
        <taxon>Dothideales</taxon>
        <taxon>Zalariaceae</taxon>
        <taxon>Zalaria</taxon>
    </lineage>
</organism>
<dbReference type="EMBL" id="JAMKPW020000043">
    <property type="protein sequence ID" value="KAK8194414.1"/>
    <property type="molecule type" value="Genomic_DNA"/>
</dbReference>
<evidence type="ECO:0000313" key="2">
    <source>
        <dbReference type="Proteomes" id="UP001320706"/>
    </source>
</evidence>
<proteinExistence type="predicted"/>
<dbReference type="Proteomes" id="UP001320706">
    <property type="component" value="Unassembled WGS sequence"/>
</dbReference>
<name>A0ACC3S3M6_9PEZI</name>
<accession>A0ACC3S3M6</accession>
<protein>
    <submittedName>
        <fullName evidence="1">Uncharacterized protein</fullName>
    </submittedName>
</protein>
<sequence length="258" mass="29725">MSSMRNAVQRRNHKERAQPLERQKWGLLEKHKDYSLRAKDHNEKKKRLRILRQKASERNPDEFAFGMMSATTKNGVKVTQRGTENGGAGSLTMDVVKLLKTQDAGYLQTVLQQTRKERERLERDALMADAAASLDGGLDSKKNPKRKIFGEEAEETVELDGEQWDVVGPDSDMDEEMYSGSDSEEEEGEELSKEEKQLRKKKRHARQVMNRHLDMLRERENTLTTALERLQAQRAKMNNATGGVNKNGVKFKVRERKR</sequence>
<keyword evidence="2" id="KW-1185">Reference proteome</keyword>
<gene>
    <name evidence="1" type="ORF">M8818_007605</name>
</gene>
<reference evidence="1" key="1">
    <citation type="submission" date="2024-02" db="EMBL/GenBank/DDBJ databases">
        <title>Metagenome Assembled Genome of Zalaria obscura JY119.</title>
        <authorList>
            <person name="Vighnesh L."/>
            <person name="Jagadeeshwari U."/>
            <person name="Venkata Ramana C."/>
            <person name="Sasikala C."/>
        </authorList>
    </citation>
    <scope>NUCLEOTIDE SEQUENCE</scope>
    <source>
        <strain evidence="1">JY119</strain>
    </source>
</reference>
<evidence type="ECO:0000313" key="1">
    <source>
        <dbReference type="EMBL" id="KAK8194414.1"/>
    </source>
</evidence>
<comment type="caution">
    <text evidence="1">The sequence shown here is derived from an EMBL/GenBank/DDBJ whole genome shotgun (WGS) entry which is preliminary data.</text>
</comment>